<dbReference type="AlphaFoldDB" id="A0A9N8ZDE2"/>
<keyword evidence="5 7" id="KW-0472">Membrane</keyword>
<dbReference type="InterPro" id="IPR011701">
    <property type="entry name" value="MFS"/>
</dbReference>
<feature type="region of interest" description="Disordered" evidence="6">
    <location>
        <begin position="1"/>
        <end position="79"/>
    </location>
</feature>
<comment type="subcellular location">
    <subcellularLocation>
        <location evidence="1">Endomembrane system</location>
        <topology evidence="1">Multi-pass membrane protein</topology>
    </subcellularLocation>
</comment>
<feature type="compositionally biased region" description="Polar residues" evidence="6">
    <location>
        <begin position="1"/>
        <end position="10"/>
    </location>
</feature>
<feature type="compositionally biased region" description="Basic and acidic residues" evidence="6">
    <location>
        <begin position="236"/>
        <end position="258"/>
    </location>
</feature>
<feature type="transmembrane region" description="Helical" evidence="7">
    <location>
        <begin position="627"/>
        <end position="646"/>
    </location>
</feature>
<feature type="transmembrane region" description="Helical" evidence="7">
    <location>
        <begin position="792"/>
        <end position="810"/>
    </location>
</feature>
<keyword evidence="2" id="KW-0813">Transport</keyword>
<reference evidence="9" key="1">
    <citation type="submission" date="2021-06" db="EMBL/GenBank/DDBJ databases">
        <authorList>
            <person name="Kallberg Y."/>
            <person name="Tangrot J."/>
            <person name="Rosling A."/>
        </authorList>
    </citation>
    <scope>NUCLEOTIDE SEQUENCE</scope>
    <source>
        <strain evidence="9">BR232B</strain>
    </source>
</reference>
<feature type="transmembrane region" description="Helical" evidence="7">
    <location>
        <begin position="548"/>
        <end position="567"/>
    </location>
</feature>
<gene>
    <name evidence="9" type="ORF">PBRASI_LOCUS2044</name>
</gene>
<feature type="compositionally biased region" description="Low complexity" evidence="6">
    <location>
        <begin position="294"/>
        <end position="305"/>
    </location>
</feature>
<dbReference type="SUPFAM" id="SSF103473">
    <property type="entry name" value="MFS general substrate transporter"/>
    <property type="match status" value="1"/>
</dbReference>
<sequence>MSRYTHTPKSSLGGISEEEDVFFEAESETPPLPTLPVMPPSITQPILRSSSTSESTRQRSPQPRKHVHSTSIDSSGSSKFESIYMTPRESAANLPFYPTKTALLQASQSELSLATSDVSSQKRIPFSTTLIGETSKSPIPPMPSLNSISTKRNLSSARDFTSLKAAEEELKSITVGFKQEDWLSSSLDSEDKPDHRTTMPPHSEDATVNKSSTDNIFQSDSVLFPLITTPSGGVMPDRERKRKDKNENEEKHGKDRKLFLSPEIEGEIEIKPISSGKSSRRVSKDDAHSHGYGNSKVSSKVNSRVSSRRPSGKSTEGSYIVVQVSTRVKVLLLIGLSIVFFFATLDLNLIGTMVPTIINEFTAGRDIALIITAYNLPSTILQPLCTPIYKMFGKKLTYLVSIILFSLGSFGSGSARSITWLISARVLAGFGGGMIIPLTYVIIHDALPTQQHKMFNGVINGVFAVGVILGPIIGGLLAEKFSWRWAFYSTGTFSLVGMCLLSFSIKVPSVEGNVLGKLRRIDWIGIFFLMSTMILFCVGLSSGETFSVKAIAMLSVALVTAICFCVIEAKFSQNPLLSASLLREYPLRAVFGSFFFLGWVQVVFMYYSPVFFQFVGGKSAIESAIALLPFVGGVVLAWMLSGLVVLRYGWGRMFIVFGGMLVIVGSVLVLTFTDGEMLVKEILSMLFAGIGIGVLSMVLAVTGQASSSLPDQIHSSISALSNFFRCTGLVTGMMVSGAVFNNDILKKIPNLPTAEGAPLFEDVNDVLSFDFLKSGEAKEEIIAVILDAVKRVFGVSVIMAAVILLLSLFIRENRPRRPSLKA</sequence>
<dbReference type="GO" id="GO:0012505">
    <property type="term" value="C:endomembrane system"/>
    <property type="evidence" value="ECO:0007669"/>
    <property type="project" value="UniProtKB-SubCell"/>
</dbReference>
<dbReference type="Proteomes" id="UP000789739">
    <property type="component" value="Unassembled WGS sequence"/>
</dbReference>
<feature type="region of interest" description="Disordered" evidence="6">
    <location>
        <begin position="227"/>
        <end position="258"/>
    </location>
</feature>
<name>A0A9N8ZDE2_9GLOM</name>
<feature type="transmembrane region" description="Helical" evidence="7">
    <location>
        <begin position="682"/>
        <end position="701"/>
    </location>
</feature>
<evidence type="ECO:0000256" key="4">
    <source>
        <dbReference type="ARBA" id="ARBA00022989"/>
    </source>
</evidence>
<accession>A0A9N8ZDE2</accession>
<dbReference type="InterPro" id="IPR020846">
    <property type="entry name" value="MFS_dom"/>
</dbReference>
<proteinExistence type="predicted"/>
<evidence type="ECO:0000256" key="7">
    <source>
        <dbReference type="SAM" id="Phobius"/>
    </source>
</evidence>
<feature type="transmembrane region" description="Helical" evidence="7">
    <location>
        <begin position="455"/>
        <end position="473"/>
    </location>
</feature>
<organism evidence="9 10">
    <name type="scientific">Paraglomus brasilianum</name>
    <dbReference type="NCBI Taxonomy" id="144538"/>
    <lineage>
        <taxon>Eukaryota</taxon>
        <taxon>Fungi</taxon>
        <taxon>Fungi incertae sedis</taxon>
        <taxon>Mucoromycota</taxon>
        <taxon>Glomeromycotina</taxon>
        <taxon>Glomeromycetes</taxon>
        <taxon>Paraglomerales</taxon>
        <taxon>Paraglomeraceae</taxon>
        <taxon>Paraglomus</taxon>
    </lineage>
</organism>
<feature type="transmembrane region" description="Helical" evidence="7">
    <location>
        <begin position="523"/>
        <end position="542"/>
    </location>
</feature>
<feature type="transmembrane region" description="Helical" evidence="7">
    <location>
        <begin position="396"/>
        <end position="414"/>
    </location>
</feature>
<feature type="transmembrane region" description="Helical" evidence="7">
    <location>
        <begin position="587"/>
        <end position="607"/>
    </location>
</feature>
<dbReference type="EMBL" id="CAJVPI010000149">
    <property type="protein sequence ID" value="CAG8489898.1"/>
    <property type="molecule type" value="Genomic_DNA"/>
</dbReference>
<feature type="transmembrane region" description="Helical" evidence="7">
    <location>
        <begin position="653"/>
        <end position="670"/>
    </location>
</feature>
<dbReference type="GO" id="GO:0022857">
    <property type="term" value="F:transmembrane transporter activity"/>
    <property type="evidence" value="ECO:0007669"/>
    <property type="project" value="InterPro"/>
</dbReference>
<keyword evidence="10" id="KW-1185">Reference proteome</keyword>
<evidence type="ECO:0000256" key="5">
    <source>
        <dbReference type="ARBA" id="ARBA00023136"/>
    </source>
</evidence>
<dbReference type="GO" id="GO:0005886">
    <property type="term" value="C:plasma membrane"/>
    <property type="evidence" value="ECO:0007669"/>
    <property type="project" value="TreeGrafter"/>
</dbReference>
<dbReference type="InterPro" id="IPR036259">
    <property type="entry name" value="MFS_trans_sf"/>
</dbReference>
<feature type="region of interest" description="Disordered" evidence="6">
    <location>
        <begin position="271"/>
        <end position="314"/>
    </location>
</feature>
<feature type="compositionally biased region" description="Low complexity" evidence="6">
    <location>
        <begin position="48"/>
        <end position="60"/>
    </location>
</feature>
<dbReference type="Pfam" id="PF07690">
    <property type="entry name" value="MFS_1"/>
    <property type="match status" value="1"/>
</dbReference>
<feature type="compositionally biased region" description="Pro residues" evidence="6">
    <location>
        <begin position="30"/>
        <end position="39"/>
    </location>
</feature>
<protein>
    <submittedName>
        <fullName evidence="9">11556_t:CDS:1</fullName>
    </submittedName>
</protein>
<dbReference type="OrthoDB" id="10021397at2759"/>
<feature type="transmembrane region" description="Helical" evidence="7">
    <location>
        <begin position="485"/>
        <end position="503"/>
    </location>
</feature>
<dbReference type="PANTHER" id="PTHR23501">
    <property type="entry name" value="MAJOR FACILITATOR SUPERFAMILY"/>
    <property type="match status" value="1"/>
</dbReference>
<feature type="transmembrane region" description="Helical" evidence="7">
    <location>
        <begin position="420"/>
        <end position="443"/>
    </location>
</feature>
<feature type="transmembrane region" description="Helical" evidence="7">
    <location>
        <begin position="722"/>
        <end position="740"/>
    </location>
</feature>
<feature type="transmembrane region" description="Helical" evidence="7">
    <location>
        <begin position="330"/>
        <end position="350"/>
    </location>
</feature>
<keyword evidence="3 7" id="KW-0812">Transmembrane</keyword>
<dbReference type="PRINTS" id="PR01036">
    <property type="entry name" value="TCRTETB"/>
</dbReference>
<dbReference type="PANTHER" id="PTHR23501:SF191">
    <property type="entry name" value="VACUOLAR BASIC AMINO ACID TRANSPORTER 4"/>
    <property type="match status" value="1"/>
</dbReference>
<comment type="caution">
    <text evidence="9">The sequence shown here is derived from an EMBL/GenBank/DDBJ whole genome shotgun (WGS) entry which is preliminary data.</text>
</comment>
<keyword evidence="4 7" id="KW-1133">Transmembrane helix</keyword>
<evidence type="ECO:0000256" key="1">
    <source>
        <dbReference type="ARBA" id="ARBA00004127"/>
    </source>
</evidence>
<evidence type="ECO:0000256" key="2">
    <source>
        <dbReference type="ARBA" id="ARBA00022448"/>
    </source>
</evidence>
<evidence type="ECO:0000313" key="10">
    <source>
        <dbReference type="Proteomes" id="UP000789739"/>
    </source>
</evidence>
<feature type="compositionally biased region" description="Polar residues" evidence="6">
    <location>
        <begin position="69"/>
        <end position="79"/>
    </location>
</feature>
<dbReference type="Gene3D" id="1.20.1250.20">
    <property type="entry name" value="MFS general substrate transporter like domains"/>
    <property type="match status" value="1"/>
</dbReference>
<dbReference type="Gene3D" id="1.20.1720.10">
    <property type="entry name" value="Multidrug resistance protein D"/>
    <property type="match status" value="1"/>
</dbReference>
<feature type="domain" description="Major facilitator superfamily (MFS) profile" evidence="8">
    <location>
        <begin position="332"/>
        <end position="815"/>
    </location>
</feature>
<feature type="compositionally biased region" description="Acidic residues" evidence="6">
    <location>
        <begin position="16"/>
        <end position="27"/>
    </location>
</feature>
<evidence type="ECO:0000259" key="8">
    <source>
        <dbReference type="PROSITE" id="PS50850"/>
    </source>
</evidence>
<feature type="region of interest" description="Disordered" evidence="6">
    <location>
        <begin position="184"/>
        <end position="211"/>
    </location>
</feature>
<feature type="compositionally biased region" description="Basic and acidic residues" evidence="6">
    <location>
        <begin position="189"/>
        <end position="207"/>
    </location>
</feature>
<evidence type="ECO:0000313" key="9">
    <source>
        <dbReference type="EMBL" id="CAG8489898.1"/>
    </source>
</evidence>
<evidence type="ECO:0000256" key="3">
    <source>
        <dbReference type="ARBA" id="ARBA00022692"/>
    </source>
</evidence>
<evidence type="ECO:0000256" key="6">
    <source>
        <dbReference type="SAM" id="MobiDB-lite"/>
    </source>
</evidence>
<dbReference type="PROSITE" id="PS50850">
    <property type="entry name" value="MFS"/>
    <property type="match status" value="1"/>
</dbReference>